<keyword evidence="4" id="KW-1185">Reference proteome</keyword>
<dbReference type="GO" id="GO:0003676">
    <property type="term" value="F:nucleic acid binding"/>
    <property type="evidence" value="ECO:0007669"/>
    <property type="project" value="InterPro"/>
</dbReference>
<accession>A0A7W6D474</accession>
<dbReference type="SUPFAM" id="SSF53335">
    <property type="entry name" value="S-adenosyl-L-methionine-dependent methyltransferases"/>
    <property type="match status" value="1"/>
</dbReference>
<evidence type="ECO:0000313" key="4">
    <source>
        <dbReference type="Proteomes" id="UP000574761"/>
    </source>
</evidence>
<reference evidence="3 4" key="1">
    <citation type="submission" date="2020-08" db="EMBL/GenBank/DDBJ databases">
        <title>Genomic Encyclopedia of Type Strains, Phase IV (KMG-IV): sequencing the most valuable type-strain genomes for metagenomic binning, comparative biology and taxonomic classification.</title>
        <authorList>
            <person name="Goeker M."/>
        </authorList>
    </citation>
    <scope>NUCLEOTIDE SEQUENCE [LARGE SCALE GENOMIC DNA]</scope>
    <source>
        <strain evidence="3 4">DSM 100211</strain>
    </source>
</reference>
<dbReference type="CDD" id="cd02440">
    <property type="entry name" value="AdoMet_MTases"/>
    <property type="match status" value="1"/>
</dbReference>
<dbReference type="EC" id="2.1.1.171" evidence="3"/>
<dbReference type="PANTHER" id="PTHR43542">
    <property type="entry name" value="METHYLTRANSFERASE"/>
    <property type="match status" value="1"/>
</dbReference>
<name>A0A7W6D474_9HYPH</name>
<comment type="caution">
    <text evidence="3">The sequence shown here is derived from an EMBL/GenBank/DDBJ whole genome shotgun (WGS) entry which is preliminary data.</text>
</comment>
<sequence length="186" mass="19972">MRIVGGTFRGRTLATPKGDDIRPTTDRTRESLFNILSHGYPEHIEGARVLDLFAGTGAVGLEAVSRGARAALFVEQSVEGRGLIHTNVEAFGLQGRAKIFRRDATALGTVGTVESFDLVFADPPYGRGLGEKALEAAAKGGWLVPGALAILEERADIAPAAIDGFDPLEIRTFGDTRMHFYRYTPG</sequence>
<dbReference type="GO" id="GO:0052913">
    <property type="term" value="F:16S rRNA (guanine(966)-N(2))-methyltransferase activity"/>
    <property type="evidence" value="ECO:0007669"/>
    <property type="project" value="UniProtKB-EC"/>
</dbReference>
<evidence type="ECO:0000256" key="1">
    <source>
        <dbReference type="ARBA" id="ARBA00022603"/>
    </source>
</evidence>
<dbReference type="RefSeq" id="WP_183799839.1">
    <property type="nucleotide sequence ID" value="NZ_JACIEE010000002.1"/>
</dbReference>
<evidence type="ECO:0000313" key="3">
    <source>
        <dbReference type="EMBL" id="MBB3975772.1"/>
    </source>
</evidence>
<organism evidence="3 4">
    <name type="scientific">Mycoplana azooxidifex</name>
    <dbReference type="NCBI Taxonomy" id="1636188"/>
    <lineage>
        <taxon>Bacteria</taxon>
        <taxon>Pseudomonadati</taxon>
        <taxon>Pseudomonadota</taxon>
        <taxon>Alphaproteobacteria</taxon>
        <taxon>Hyphomicrobiales</taxon>
        <taxon>Rhizobiaceae</taxon>
        <taxon>Mycoplana</taxon>
    </lineage>
</organism>
<keyword evidence="1 3" id="KW-0489">Methyltransferase</keyword>
<dbReference type="InterPro" id="IPR002052">
    <property type="entry name" value="DNA_methylase_N6_adenine_CS"/>
</dbReference>
<gene>
    <name evidence="3" type="ORF">GGQ64_000959</name>
</gene>
<dbReference type="EMBL" id="JACIEE010000002">
    <property type="protein sequence ID" value="MBB3975772.1"/>
    <property type="molecule type" value="Genomic_DNA"/>
</dbReference>
<dbReference type="PIRSF" id="PIRSF004553">
    <property type="entry name" value="CHP00095"/>
    <property type="match status" value="1"/>
</dbReference>
<dbReference type="InterPro" id="IPR004398">
    <property type="entry name" value="RNA_MeTrfase_RsmD"/>
</dbReference>
<dbReference type="PANTHER" id="PTHR43542:SF1">
    <property type="entry name" value="METHYLTRANSFERASE"/>
    <property type="match status" value="1"/>
</dbReference>
<dbReference type="Proteomes" id="UP000574761">
    <property type="component" value="Unassembled WGS sequence"/>
</dbReference>
<dbReference type="PROSITE" id="PS00092">
    <property type="entry name" value="N6_MTASE"/>
    <property type="match status" value="1"/>
</dbReference>
<keyword evidence="2 3" id="KW-0808">Transferase</keyword>
<dbReference type="Gene3D" id="3.40.50.150">
    <property type="entry name" value="Vaccinia Virus protein VP39"/>
    <property type="match status" value="1"/>
</dbReference>
<protein>
    <submittedName>
        <fullName evidence="3">16S rRNA (Guanine966-N2)-methyltransferase</fullName>
        <ecNumber evidence="3">2.1.1.171</ecNumber>
    </submittedName>
</protein>
<dbReference type="NCBIfam" id="TIGR00095">
    <property type="entry name" value="16S rRNA (guanine(966)-N(2))-methyltransferase RsmD"/>
    <property type="match status" value="1"/>
</dbReference>
<dbReference type="AlphaFoldDB" id="A0A7W6D474"/>
<dbReference type="Pfam" id="PF03602">
    <property type="entry name" value="Cons_hypoth95"/>
    <property type="match status" value="1"/>
</dbReference>
<proteinExistence type="predicted"/>
<dbReference type="InterPro" id="IPR029063">
    <property type="entry name" value="SAM-dependent_MTases_sf"/>
</dbReference>
<evidence type="ECO:0000256" key="2">
    <source>
        <dbReference type="ARBA" id="ARBA00022679"/>
    </source>
</evidence>